<organism evidence="1 2">
    <name type="scientific">Ixodes persulcatus</name>
    <name type="common">Taiga tick</name>
    <dbReference type="NCBI Taxonomy" id="34615"/>
    <lineage>
        <taxon>Eukaryota</taxon>
        <taxon>Metazoa</taxon>
        <taxon>Ecdysozoa</taxon>
        <taxon>Arthropoda</taxon>
        <taxon>Chelicerata</taxon>
        <taxon>Arachnida</taxon>
        <taxon>Acari</taxon>
        <taxon>Parasitiformes</taxon>
        <taxon>Ixodida</taxon>
        <taxon>Ixodoidea</taxon>
        <taxon>Ixodidae</taxon>
        <taxon>Ixodinae</taxon>
        <taxon>Ixodes</taxon>
    </lineage>
</organism>
<sequence length="587" mass="63349">MERSVTEVGVATSRDEHFLTNGKPTHIAMGETEKPFACDVPGCSVRFVSEDRLTSHKKRHRVAALSLNVGSSLGSKNVVEQTPTPTRFIDYIEESGLFQELQPELSTPELHNNVQHLNPFEADFRRASHGELVVPEASAKGQCPEGKKSQQKSEDDNQKDDASSPAVEAAVTVASEKEKTVDSIAPAAKLECAKTSVLRACPKSPKPISVLMKPVQVPAGPASGTVLAVPSGAPQTVASPFSLPVSLPPRMPSAPLQPVAVAPVQVAAPVTGVPPKTTIIASHAGSLIQVSDGIQFLIVSNPPGTGRAAVQVPCVAPPIVQQHTKTKLKEALSTRSRPTDLSKALSGSVVGGTSPSAKRCLLPGDAESCEGSKRRQENGIDDERKKKNRENNRYAAQRSRQKKKKLSEITRKERDEYKRKFEELQAKYRECLDLLAVCRQLNLEHCVGELMEELGADDEGRISYGEFLRRRMQLMGEINALTRQDQVEPPASRGGPAATVPTPAWGGTESDVGKGALFERHESWEFDSDSRDLSPEPNSLQKLMEASGIGVPGSSGELLELANKVGMLLIQGSQLEVLEKMDLVVPF</sequence>
<reference evidence="1 2" key="1">
    <citation type="journal article" date="2020" name="Cell">
        <title>Large-Scale Comparative Analyses of Tick Genomes Elucidate Their Genetic Diversity and Vector Capacities.</title>
        <authorList>
            <consortium name="Tick Genome and Microbiome Consortium (TIGMIC)"/>
            <person name="Jia N."/>
            <person name="Wang J."/>
            <person name="Shi W."/>
            <person name="Du L."/>
            <person name="Sun Y."/>
            <person name="Zhan W."/>
            <person name="Jiang J.F."/>
            <person name="Wang Q."/>
            <person name="Zhang B."/>
            <person name="Ji P."/>
            <person name="Bell-Sakyi L."/>
            <person name="Cui X.M."/>
            <person name="Yuan T.T."/>
            <person name="Jiang B.G."/>
            <person name="Yang W.F."/>
            <person name="Lam T.T."/>
            <person name="Chang Q.C."/>
            <person name="Ding S.J."/>
            <person name="Wang X.J."/>
            <person name="Zhu J.G."/>
            <person name="Ruan X.D."/>
            <person name="Zhao L."/>
            <person name="Wei J.T."/>
            <person name="Ye R.Z."/>
            <person name="Que T.C."/>
            <person name="Du C.H."/>
            <person name="Zhou Y.H."/>
            <person name="Cheng J.X."/>
            <person name="Dai P.F."/>
            <person name="Guo W.B."/>
            <person name="Han X.H."/>
            <person name="Huang E.J."/>
            <person name="Li L.F."/>
            <person name="Wei W."/>
            <person name="Gao Y.C."/>
            <person name="Liu J.Z."/>
            <person name="Shao H.Z."/>
            <person name="Wang X."/>
            <person name="Wang C.C."/>
            <person name="Yang T.C."/>
            <person name="Huo Q.B."/>
            <person name="Li W."/>
            <person name="Chen H.Y."/>
            <person name="Chen S.E."/>
            <person name="Zhou L.G."/>
            <person name="Ni X.B."/>
            <person name="Tian J.H."/>
            <person name="Sheng Y."/>
            <person name="Liu T."/>
            <person name="Pan Y.S."/>
            <person name="Xia L.Y."/>
            <person name="Li J."/>
            <person name="Zhao F."/>
            <person name="Cao W.C."/>
        </authorList>
    </citation>
    <scope>NUCLEOTIDE SEQUENCE [LARGE SCALE GENOMIC DNA]</scope>
    <source>
        <strain evidence="1">Iper-2018</strain>
    </source>
</reference>
<name>A0AC60Q8H2_IXOPE</name>
<dbReference type="EMBL" id="JABSTQ010009343">
    <property type="protein sequence ID" value="KAG0430210.1"/>
    <property type="molecule type" value="Genomic_DNA"/>
</dbReference>
<gene>
    <name evidence="1" type="ORF">HPB47_022896</name>
</gene>
<accession>A0AC60Q8H2</accession>
<evidence type="ECO:0000313" key="2">
    <source>
        <dbReference type="Proteomes" id="UP000805193"/>
    </source>
</evidence>
<proteinExistence type="predicted"/>
<comment type="caution">
    <text evidence="1">The sequence shown here is derived from an EMBL/GenBank/DDBJ whole genome shotgun (WGS) entry which is preliminary data.</text>
</comment>
<evidence type="ECO:0000313" key="1">
    <source>
        <dbReference type="EMBL" id="KAG0430210.1"/>
    </source>
</evidence>
<keyword evidence="2" id="KW-1185">Reference proteome</keyword>
<protein>
    <submittedName>
        <fullName evidence="1">Uncharacterized protein</fullName>
    </submittedName>
</protein>
<dbReference type="Proteomes" id="UP000805193">
    <property type="component" value="Unassembled WGS sequence"/>
</dbReference>